<feature type="compositionally biased region" description="Basic and acidic residues" evidence="1">
    <location>
        <begin position="42"/>
        <end position="51"/>
    </location>
</feature>
<name>A0A5C3EWZ6_9BASI</name>
<feature type="region of interest" description="Disordered" evidence="1">
    <location>
        <begin position="1"/>
        <end position="25"/>
    </location>
</feature>
<protein>
    <submittedName>
        <fullName evidence="2">Uncharacterized protein</fullName>
    </submittedName>
</protein>
<gene>
    <name evidence="2" type="ORF">PSFLO_02225</name>
</gene>
<reference evidence="2 3" key="1">
    <citation type="submission" date="2018-03" db="EMBL/GenBank/DDBJ databases">
        <authorList>
            <person name="Guldener U."/>
        </authorList>
    </citation>
    <scope>NUCLEOTIDE SEQUENCE [LARGE SCALE GENOMIC DNA]</scope>
    <source>
        <strain evidence="2 3">DAOM196992</strain>
    </source>
</reference>
<organism evidence="2 3">
    <name type="scientific">Pseudozyma flocculosa</name>
    <dbReference type="NCBI Taxonomy" id="84751"/>
    <lineage>
        <taxon>Eukaryota</taxon>
        <taxon>Fungi</taxon>
        <taxon>Dikarya</taxon>
        <taxon>Basidiomycota</taxon>
        <taxon>Ustilaginomycotina</taxon>
        <taxon>Ustilaginomycetes</taxon>
        <taxon>Ustilaginales</taxon>
        <taxon>Ustilaginaceae</taxon>
        <taxon>Pseudozyma</taxon>
    </lineage>
</organism>
<keyword evidence="3" id="KW-1185">Reference proteome</keyword>
<evidence type="ECO:0000313" key="2">
    <source>
        <dbReference type="EMBL" id="SPO36754.1"/>
    </source>
</evidence>
<sequence length="341" mass="37614">MEGWERRSAFGGGGGGEGRKSGAGSGLLACCATVSRRERCIEEANELDGRKRTGKRGGGRRGAAVDDDEKAVSGRGTQQQQQQQQQRRRGAETRERWQDEQQAGLGSHAWLTQKCQAHNRASFLASARLLPTRPFSPLPTTTTAAAILAPLTRLGPPHPSSAESKRADLVSYPPRGHHPPRPWPPSASRLQSLGLSRKRSKYLPAVAAAATAVRRIIVAARRRCPPLSAPHMHPYARTHELEPSSQCGFRRARSRPYTLSPRFRRMFVDPPLRARLRLPRRLTLAAAEGAPQRHAGLDFHRPCHHRIIERPAPTSELRPMTSGSSPQHEQDLRAPAKSPWA</sequence>
<feature type="compositionally biased region" description="Basic and acidic residues" evidence="1">
    <location>
        <begin position="89"/>
        <end position="99"/>
    </location>
</feature>
<dbReference type="AlphaFoldDB" id="A0A5C3EWZ6"/>
<evidence type="ECO:0000256" key="1">
    <source>
        <dbReference type="SAM" id="MobiDB-lite"/>
    </source>
</evidence>
<feature type="region of interest" description="Disordered" evidence="1">
    <location>
        <begin position="42"/>
        <end position="101"/>
    </location>
</feature>
<proteinExistence type="predicted"/>
<feature type="compositionally biased region" description="Gly residues" evidence="1">
    <location>
        <begin position="10"/>
        <end position="25"/>
    </location>
</feature>
<dbReference type="EMBL" id="OOIP01000005">
    <property type="protein sequence ID" value="SPO36754.1"/>
    <property type="molecule type" value="Genomic_DNA"/>
</dbReference>
<accession>A0A5C3EWZ6</accession>
<dbReference type="Proteomes" id="UP000323386">
    <property type="component" value="Unassembled WGS sequence"/>
</dbReference>
<evidence type="ECO:0000313" key="3">
    <source>
        <dbReference type="Proteomes" id="UP000323386"/>
    </source>
</evidence>
<feature type="region of interest" description="Disordered" evidence="1">
    <location>
        <begin position="154"/>
        <end position="189"/>
    </location>
</feature>
<feature type="region of interest" description="Disordered" evidence="1">
    <location>
        <begin position="309"/>
        <end position="341"/>
    </location>
</feature>